<dbReference type="EMBL" id="LT934120">
    <property type="protein sequence ID" value="VAI31977.1"/>
    <property type="molecule type" value="Genomic_DNA"/>
</dbReference>
<dbReference type="PANTHER" id="PTHR33448">
    <property type="entry name" value="CHLOROPLAST PROTEIN HCF243-RELATED"/>
    <property type="match status" value="1"/>
</dbReference>
<accession>A0A9R1AL63</accession>
<evidence type="ECO:0000256" key="1">
    <source>
        <dbReference type="SAM" id="MobiDB-lite"/>
    </source>
</evidence>
<reference evidence="3 4" key="1">
    <citation type="submission" date="2017-09" db="EMBL/GenBank/DDBJ databases">
        <authorList>
            <consortium name="International Durum Wheat Genome Sequencing Consortium (IDWGSC)"/>
            <person name="Milanesi L."/>
        </authorList>
    </citation>
    <scope>NUCLEOTIDE SEQUENCE [LARGE SCALE GENOMIC DNA]</scope>
    <source>
        <strain evidence="4">cv. Svevo</strain>
    </source>
</reference>
<feature type="chain" id="PRO_5040477688" evidence="2">
    <location>
        <begin position="20"/>
        <end position="421"/>
    </location>
</feature>
<sequence length="421" mass="45631">MKPRQILHGMNILCRAVAACQCPWPVNQPCWRSGANKSERKGEAESCLPIHPSINPRAFFSFKAPLLPPPSLSLKLPAATAARGTGAMKKIKAARGGAAATAPTDLLVCFPGRQHLALMPKSMCSPSRATLDKAVAARRRQLQLPAAPATRYGGGGRGSTSSPLFRGSKAKETVGDDEPQSPKVTCAGQIKVGRPKKPRPMVEKHVKGDGGSGGRWVTVAEEIERLQERRKKASWLETVGIRRDALPFLGGALWSLRHKVRCFGSSLPAAVDSSTDDDNDVEERERKSAAASVFSKWLMVLERSHEPHEQDDNDDELDQEDGRPSNEAGDDCSKATSVPPPSNALLLMRCRSAPAKGLARKGAEPAGEEATQEKGGMEEKRDELVFMRTAPDFLKLSIDIAKETWVVGGVDPLARSRSWKR</sequence>
<feature type="region of interest" description="Disordered" evidence="1">
    <location>
        <begin position="267"/>
        <end position="287"/>
    </location>
</feature>
<gene>
    <name evidence="3" type="ORF">TRITD_5Bv1G117810</name>
</gene>
<proteinExistence type="predicted"/>
<organism evidence="3 4">
    <name type="scientific">Triticum turgidum subsp. durum</name>
    <name type="common">Durum wheat</name>
    <name type="synonym">Triticum durum</name>
    <dbReference type="NCBI Taxonomy" id="4567"/>
    <lineage>
        <taxon>Eukaryota</taxon>
        <taxon>Viridiplantae</taxon>
        <taxon>Streptophyta</taxon>
        <taxon>Embryophyta</taxon>
        <taxon>Tracheophyta</taxon>
        <taxon>Spermatophyta</taxon>
        <taxon>Magnoliopsida</taxon>
        <taxon>Liliopsida</taxon>
        <taxon>Poales</taxon>
        <taxon>Poaceae</taxon>
        <taxon>BOP clade</taxon>
        <taxon>Pooideae</taxon>
        <taxon>Triticodae</taxon>
        <taxon>Triticeae</taxon>
        <taxon>Triticinae</taxon>
        <taxon>Triticum</taxon>
    </lineage>
</organism>
<dbReference type="Proteomes" id="UP000324705">
    <property type="component" value="Chromosome 5B"/>
</dbReference>
<feature type="region of interest" description="Disordered" evidence="1">
    <location>
        <begin position="305"/>
        <end position="344"/>
    </location>
</feature>
<dbReference type="PANTHER" id="PTHR33448:SF3">
    <property type="entry name" value="OS09G0370000 PROTEIN"/>
    <property type="match status" value="1"/>
</dbReference>
<dbReference type="AlphaFoldDB" id="A0A9R1AL63"/>
<feature type="region of interest" description="Disordered" evidence="1">
    <location>
        <begin position="148"/>
        <end position="213"/>
    </location>
</feature>
<protein>
    <submittedName>
        <fullName evidence="3">Uncharacterized protein</fullName>
    </submittedName>
</protein>
<name>A0A9R1AL63_TRITD</name>
<keyword evidence="2" id="KW-0732">Signal</keyword>
<feature type="signal peptide" evidence="2">
    <location>
        <begin position="1"/>
        <end position="19"/>
    </location>
</feature>
<dbReference type="OMA" id="TQEKGGM"/>
<evidence type="ECO:0000256" key="2">
    <source>
        <dbReference type="SAM" id="SignalP"/>
    </source>
</evidence>
<evidence type="ECO:0000313" key="3">
    <source>
        <dbReference type="EMBL" id="VAI31977.1"/>
    </source>
</evidence>
<dbReference type="Gramene" id="TRITD5Bv1G117810.1">
    <property type="protein sequence ID" value="TRITD5Bv1G117810.1"/>
    <property type="gene ID" value="TRITD5Bv1G117810"/>
</dbReference>
<evidence type="ECO:0000313" key="4">
    <source>
        <dbReference type="Proteomes" id="UP000324705"/>
    </source>
</evidence>
<feature type="region of interest" description="Disordered" evidence="1">
    <location>
        <begin position="356"/>
        <end position="380"/>
    </location>
</feature>
<keyword evidence="4" id="KW-1185">Reference proteome</keyword>
<feature type="compositionally biased region" description="Basic and acidic residues" evidence="1">
    <location>
        <begin position="371"/>
        <end position="380"/>
    </location>
</feature>